<feature type="region of interest" description="Disordered" evidence="2">
    <location>
        <begin position="1"/>
        <end position="124"/>
    </location>
</feature>
<feature type="compositionally biased region" description="Basic and acidic residues" evidence="2">
    <location>
        <begin position="218"/>
        <end position="228"/>
    </location>
</feature>
<evidence type="ECO:0000256" key="1">
    <source>
        <dbReference type="PROSITE-ProRule" id="PRU00023"/>
    </source>
</evidence>
<protein>
    <recommendedName>
        <fullName evidence="5">Ankyrin</fullName>
    </recommendedName>
</protein>
<proteinExistence type="predicted"/>
<evidence type="ECO:0000256" key="2">
    <source>
        <dbReference type="SAM" id="MobiDB-lite"/>
    </source>
</evidence>
<evidence type="ECO:0000313" key="3">
    <source>
        <dbReference type="EMBL" id="KAG4416167.1"/>
    </source>
</evidence>
<dbReference type="Pfam" id="PF12796">
    <property type="entry name" value="Ank_2"/>
    <property type="match status" value="1"/>
</dbReference>
<dbReference type="Proteomes" id="UP000664132">
    <property type="component" value="Unassembled WGS sequence"/>
</dbReference>
<dbReference type="Gene3D" id="1.25.40.20">
    <property type="entry name" value="Ankyrin repeat-containing domain"/>
    <property type="match status" value="5"/>
</dbReference>
<feature type="region of interest" description="Disordered" evidence="2">
    <location>
        <begin position="1347"/>
        <end position="1373"/>
    </location>
</feature>
<feature type="compositionally biased region" description="Basic and acidic residues" evidence="2">
    <location>
        <begin position="24"/>
        <end position="37"/>
    </location>
</feature>
<feature type="region of interest" description="Disordered" evidence="2">
    <location>
        <begin position="175"/>
        <end position="228"/>
    </location>
</feature>
<dbReference type="SMART" id="SM00248">
    <property type="entry name" value="ANK"/>
    <property type="match status" value="9"/>
</dbReference>
<sequence>MAGRTDLSFPGGRTIRDLPSQRFYRKDQEEMEDRNAGLDEPSLPRSVGALNNRHLAGGMARNGSWERDNEYKLSAPGQSHIGAPHRTTTSPRSSSQGYIPSGEKDPQQPHSQRYSSAPTREMQTSHAGYFDQTRSQHQSPRLDEENVTTPHHLDALGGQYDGRCPYLPVEESHLQTEDFTHNSAVDSSPWSRRRGQRHNSPPPQELDASPGSSNETRWSSRSDSHDFIPQHQIRQFTPSIRPNPQYVEFHAERSHFRTTDDENRAQEILLRDKEAKIEKRSSLRRFVMPKAKRTSFSQREIFRAIQSIVDGHEAAGPGVVEVLLGKFVRGGGDINFVPSQSTSLGLMTRKRPEESSRLLEKATTCGNVEVVRLLSRHSNKTAKNKALEIALSNRNTTTGRDTTKEDQIIHILVSGGADVDTTISSAVAAGEENLLQMLLEGTPPASALSEALPIAIATRDTLLRRKLAQMLLRKGADVNSKNGVSMLEATKLYDMVLLDMLLERRPYVASLNRAFAVALAYTDSDHRYEACQKLINAGATGEEVDKGLAIAMTIEHQNIDFLRLILRSASVDYENGHALCQAITNDSQEHLKLLLARRPNELSFDNALEAAIRLRNPRDQLKYCHLLVAGGPPRTSCSRALVLAVTGGGQKDQLCRILLEARASVDYDGGASITAAARSENIGILELLIGGEFQQPHSSSLIGAFEVSLLSTSPPAKKMRMVKLILDAGLQEPSLDTALVNAIKRGQEELPMCDLLLKYGASVNALHGEALNSCCRSGNLGLLEKLLNSAHRPAPEILSIVFQSSLVLDYKIRPRAMELILQAGMPIDNQVAAALDRLVLERRPHMQSIEVLLSFHASVHFEAHRPLIIAAKTLNMILLKLLLEQSRDPSASSKVFAVLMEDESFWKKQEAFEIMALLLENGAEGLAVDDALIKAVKDGQPRARHFEIMLLQHANIDHKDGEALQIATEKGAAALVKRMLDMKPAAESISMAFPYAFVTGLPETTCLAVIQAFVERAADDLYPDYMHPGIPDPPVFLCLRHYANSLSVLEATLDAGFNVDQAMSSESGNYTALYWALSGGNQFGDHVVDCLISRGANLQNHPTPLLHLAIDHGRQSLVQALIRAGADVDAVDENYVSPLSLAAQKNDIASMQALLTAKALSNDGSLHEAARTVSTDAITLLLENGHDPNLPCPRFQGRPPLFELCFEAPAHLLKTQMTTPQKITAAKKAIECLIRGGALTKDRLPQAGNRSVLMHALDSVNPTMMTRAFLECGQFKYINRDFNLFMDGEYTYSATKYVEKGKCRGDNSQAQSLITMLKDFHAQDRYWKIDGPQPPDMINPPEHIARAEQARQDAARRKREEEEERRREIDKEQREMAAARKKLAMEQEAENARLEHEKRAFELRQAHDAKLHAAAIAKENDRLRIQEARNAHALKQASSMSHLRNSEDEAKHRRSMKLLSEKKMLAQSQEALYFAYNKGIEDAAGPHGRRALGPSSSKSNMDLGRAARLRIEGAFPSRIEEIDE</sequence>
<keyword evidence="1" id="KW-0040">ANK repeat</keyword>
<dbReference type="InterPro" id="IPR036770">
    <property type="entry name" value="Ankyrin_rpt-contain_sf"/>
</dbReference>
<dbReference type="PROSITE" id="PS50297">
    <property type="entry name" value="ANK_REP_REGION"/>
    <property type="match status" value="1"/>
</dbReference>
<feature type="repeat" description="ANK" evidence="1">
    <location>
        <begin position="1106"/>
        <end position="1133"/>
    </location>
</feature>
<feature type="compositionally biased region" description="Polar residues" evidence="2">
    <location>
        <begin position="181"/>
        <end position="190"/>
    </location>
</feature>
<accession>A0A8H7TAL8</accession>
<dbReference type="EMBL" id="JAFJYH010000195">
    <property type="protein sequence ID" value="KAG4416167.1"/>
    <property type="molecule type" value="Genomic_DNA"/>
</dbReference>
<evidence type="ECO:0000313" key="4">
    <source>
        <dbReference type="Proteomes" id="UP000664132"/>
    </source>
</evidence>
<dbReference type="InterPro" id="IPR051616">
    <property type="entry name" value="Cul2-RING_E3_ligase_SR"/>
</dbReference>
<reference evidence="3" key="1">
    <citation type="submission" date="2021-02" db="EMBL/GenBank/DDBJ databases">
        <title>Genome sequence Cadophora malorum strain M34.</title>
        <authorList>
            <person name="Stefanovic E."/>
            <person name="Vu D."/>
            <person name="Scully C."/>
            <person name="Dijksterhuis J."/>
            <person name="Roader J."/>
            <person name="Houbraken J."/>
        </authorList>
    </citation>
    <scope>NUCLEOTIDE SEQUENCE</scope>
    <source>
        <strain evidence="3">M34</strain>
    </source>
</reference>
<dbReference type="PANTHER" id="PTHR46224">
    <property type="entry name" value="ANKYRIN REPEAT FAMILY PROTEIN"/>
    <property type="match status" value="1"/>
</dbReference>
<gene>
    <name evidence="3" type="ORF">IFR04_010686</name>
</gene>
<dbReference type="PANTHER" id="PTHR46224:SF6">
    <property type="entry name" value="ANKYRIN REPEAT FAMILY PROTEIN"/>
    <property type="match status" value="1"/>
</dbReference>
<comment type="caution">
    <text evidence="3">The sequence shown here is derived from an EMBL/GenBank/DDBJ whole genome shotgun (WGS) entry which is preliminary data.</text>
</comment>
<dbReference type="OrthoDB" id="194358at2759"/>
<feature type="compositionally biased region" description="Polar residues" evidence="2">
    <location>
        <begin position="108"/>
        <end position="124"/>
    </location>
</feature>
<evidence type="ECO:0008006" key="5">
    <source>
        <dbReference type="Google" id="ProtNLM"/>
    </source>
</evidence>
<dbReference type="SUPFAM" id="SSF48403">
    <property type="entry name" value="Ankyrin repeat"/>
    <property type="match status" value="3"/>
</dbReference>
<dbReference type="PROSITE" id="PS50088">
    <property type="entry name" value="ANK_REPEAT"/>
    <property type="match status" value="1"/>
</dbReference>
<name>A0A8H7TAL8_9HELO</name>
<feature type="compositionally biased region" description="Low complexity" evidence="2">
    <location>
        <begin position="86"/>
        <end position="95"/>
    </location>
</feature>
<organism evidence="3 4">
    <name type="scientific">Cadophora malorum</name>
    <dbReference type="NCBI Taxonomy" id="108018"/>
    <lineage>
        <taxon>Eukaryota</taxon>
        <taxon>Fungi</taxon>
        <taxon>Dikarya</taxon>
        <taxon>Ascomycota</taxon>
        <taxon>Pezizomycotina</taxon>
        <taxon>Leotiomycetes</taxon>
        <taxon>Helotiales</taxon>
        <taxon>Ploettnerulaceae</taxon>
        <taxon>Cadophora</taxon>
    </lineage>
</organism>
<keyword evidence="4" id="KW-1185">Reference proteome</keyword>
<feature type="region of interest" description="Disordered" evidence="2">
    <location>
        <begin position="1484"/>
        <end position="1503"/>
    </location>
</feature>
<dbReference type="InterPro" id="IPR002110">
    <property type="entry name" value="Ankyrin_rpt"/>
</dbReference>